<dbReference type="PANTHER" id="PTHR42930">
    <property type="entry name" value="PHOSPHATE-SPECIFIC TRANSPORT SYSTEM ACCESSORY PROTEIN PHOU"/>
    <property type="match status" value="1"/>
</dbReference>
<dbReference type="AlphaFoldDB" id="A0A9N7LBG3"/>
<dbReference type="GO" id="GO:0030643">
    <property type="term" value="P:intracellular phosphate ion homeostasis"/>
    <property type="evidence" value="ECO:0007669"/>
    <property type="project" value="InterPro"/>
</dbReference>
<evidence type="ECO:0000313" key="3">
    <source>
        <dbReference type="Proteomes" id="UP000287394"/>
    </source>
</evidence>
<organism evidence="2 3">
    <name type="scientific">Capsulimonas corticalis</name>
    <dbReference type="NCBI Taxonomy" id="2219043"/>
    <lineage>
        <taxon>Bacteria</taxon>
        <taxon>Bacillati</taxon>
        <taxon>Armatimonadota</taxon>
        <taxon>Armatimonadia</taxon>
        <taxon>Capsulimonadales</taxon>
        <taxon>Capsulimonadaceae</taxon>
        <taxon>Capsulimonas</taxon>
    </lineage>
</organism>
<dbReference type="EMBL" id="AP025739">
    <property type="protein sequence ID" value="BDI34414.1"/>
    <property type="molecule type" value="Genomic_DNA"/>
</dbReference>
<dbReference type="SUPFAM" id="SSF109755">
    <property type="entry name" value="PhoU-like"/>
    <property type="match status" value="1"/>
</dbReference>
<dbReference type="KEGG" id="ccot:CCAX7_64650"/>
<evidence type="ECO:0000313" key="2">
    <source>
        <dbReference type="EMBL" id="BDI34414.1"/>
    </source>
</evidence>
<evidence type="ECO:0000259" key="1">
    <source>
        <dbReference type="Pfam" id="PF01895"/>
    </source>
</evidence>
<gene>
    <name evidence="2" type="primary">phoU</name>
    <name evidence="2" type="ORF">CCAX7_64650</name>
</gene>
<dbReference type="InterPro" id="IPR026022">
    <property type="entry name" value="PhoU_dom"/>
</dbReference>
<dbReference type="GO" id="GO:0045936">
    <property type="term" value="P:negative regulation of phosphate metabolic process"/>
    <property type="evidence" value="ECO:0007669"/>
    <property type="project" value="InterPro"/>
</dbReference>
<feature type="domain" description="PhoU" evidence="1">
    <location>
        <begin position="22"/>
        <end position="109"/>
    </location>
</feature>
<dbReference type="Proteomes" id="UP000287394">
    <property type="component" value="Chromosome"/>
</dbReference>
<dbReference type="Pfam" id="PF01895">
    <property type="entry name" value="PhoU"/>
    <property type="match status" value="1"/>
</dbReference>
<protein>
    <submittedName>
        <fullName evidence="2">Phosphate transport system regulatory protein PhoU</fullName>
    </submittedName>
</protein>
<accession>A0A9N7LBG3</accession>
<reference evidence="2 3" key="1">
    <citation type="journal article" date="2019" name="Int. J. Syst. Evol. Microbiol.">
        <title>Capsulimonas corticalis gen. nov., sp. nov., an aerobic capsulated bacterium, of a novel bacterial order, Capsulimonadales ord. nov., of the class Armatimonadia of the phylum Armatimonadetes.</title>
        <authorList>
            <person name="Li J."/>
            <person name="Kudo C."/>
            <person name="Tonouchi A."/>
        </authorList>
    </citation>
    <scope>NUCLEOTIDE SEQUENCE [LARGE SCALE GENOMIC DNA]</scope>
    <source>
        <strain evidence="2 3">AX-7</strain>
    </source>
</reference>
<keyword evidence="3" id="KW-1185">Reference proteome</keyword>
<dbReference type="InterPro" id="IPR038078">
    <property type="entry name" value="PhoU-like_sf"/>
</dbReference>
<sequence>MEREQMTRKHYCEELKTLSASLTRMATTVDALLAQATQALAYGNTEMAEIMLRGAETVDLCEIEIEKHCLEIIALQQPVGRDLRQISGAVTIAMDLQRIGEHARKIARITSRLPMSGRGQAPNDLLHLIGVARGMMQAVSAILDTQELCGASEVILSGLEAEDALDRLETSTQAALEHGSTAGVTASYLLSAAHHLGEIAELAVDISERLSYVMTGRSTRALPAA</sequence>
<dbReference type="PANTHER" id="PTHR42930:SF3">
    <property type="entry name" value="PHOSPHATE-SPECIFIC TRANSPORT SYSTEM ACCESSORY PROTEIN PHOU"/>
    <property type="match status" value="1"/>
</dbReference>
<dbReference type="InterPro" id="IPR028366">
    <property type="entry name" value="PhoU"/>
</dbReference>
<proteinExistence type="predicted"/>
<dbReference type="Gene3D" id="1.20.58.220">
    <property type="entry name" value="Phosphate transport system protein phou homolog 2, domain 2"/>
    <property type="match status" value="1"/>
</dbReference>
<name>A0A9N7LBG3_9BACT</name>